<protein>
    <submittedName>
        <fullName evidence="5">Uncharacterized protein</fullName>
    </submittedName>
</protein>
<dbReference type="OrthoDB" id="274752at2759"/>
<dbReference type="HOGENOM" id="CLU_112095_1_0_1"/>
<name>N1JQH5_BLUG1</name>
<dbReference type="SUPFAM" id="SSF50249">
    <property type="entry name" value="Nucleic acid-binding proteins"/>
    <property type="match status" value="1"/>
</dbReference>
<dbReference type="GO" id="GO:0005840">
    <property type="term" value="C:ribosome"/>
    <property type="evidence" value="ECO:0007669"/>
    <property type="project" value="UniProtKB-KW"/>
</dbReference>
<gene>
    <name evidence="5" type="ORF">BGHDH14_bgh06030</name>
</gene>
<keyword evidence="3" id="KW-0687">Ribonucleoprotein</keyword>
<reference evidence="5 6" key="1">
    <citation type="journal article" date="2010" name="Science">
        <title>Genome expansion and gene loss in powdery mildew fungi reveal tradeoffs in extreme parasitism.</title>
        <authorList>
            <person name="Spanu P.D."/>
            <person name="Abbott J.C."/>
            <person name="Amselem J."/>
            <person name="Burgis T.A."/>
            <person name="Soanes D.M."/>
            <person name="Stueber K."/>
            <person name="Ver Loren van Themaat E."/>
            <person name="Brown J.K.M."/>
            <person name="Butcher S.A."/>
            <person name="Gurr S.J."/>
            <person name="Lebrun M.-H."/>
            <person name="Ridout C.J."/>
            <person name="Schulze-Lefert P."/>
            <person name="Talbot N.J."/>
            <person name="Ahmadinejad N."/>
            <person name="Ametz C."/>
            <person name="Barton G.R."/>
            <person name="Benjdia M."/>
            <person name="Bidzinski P."/>
            <person name="Bindschedler L.V."/>
            <person name="Both M."/>
            <person name="Brewer M.T."/>
            <person name="Cadle-Davidson L."/>
            <person name="Cadle-Davidson M.M."/>
            <person name="Collemare J."/>
            <person name="Cramer R."/>
            <person name="Frenkel O."/>
            <person name="Godfrey D."/>
            <person name="Harriman J."/>
            <person name="Hoede C."/>
            <person name="King B.C."/>
            <person name="Klages S."/>
            <person name="Kleemann J."/>
            <person name="Knoll D."/>
            <person name="Koti P.S."/>
            <person name="Kreplak J."/>
            <person name="Lopez-Ruiz F.J."/>
            <person name="Lu X."/>
            <person name="Maekawa T."/>
            <person name="Mahanil S."/>
            <person name="Micali C."/>
            <person name="Milgroom M.G."/>
            <person name="Montana G."/>
            <person name="Noir S."/>
            <person name="O'Connell R.J."/>
            <person name="Oberhaensli S."/>
            <person name="Parlange F."/>
            <person name="Pedersen C."/>
            <person name="Quesneville H."/>
            <person name="Reinhardt R."/>
            <person name="Rott M."/>
            <person name="Sacristan S."/>
            <person name="Schmidt S.M."/>
            <person name="Schoen M."/>
            <person name="Skamnioti P."/>
            <person name="Sommer H."/>
            <person name="Stephens A."/>
            <person name="Takahara H."/>
            <person name="Thordal-Christensen H."/>
            <person name="Vigouroux M."/>
            <person name="Wessling R."/>
            <person name="Wicker T."/>
            <person name="Panstruga R."/>
        </authorList>
    </citation>
    <scope>NUCLEOTIDE SEQUENCE [LARGE SCALE GENOMIC DNA]</scope>
    <source>
        <strain evidence="5">DH14</strain>
    </source>
</reference>
<evidence type="ECO:0000256" key="3">
    <source>
        <dbReference type="ARBA" id="ARBA00023274"/>
    </source>
</evidence>
<dbReference type="Gene3D" id="2.40.50.140">
    <property type="entry name" value="Nucleic acid-binding proteins"/>
    <property type="match status" value="1"/>
</dbReference>
<organism evidence="5 6">
    <name type="scientific">Blumeria graminis f. sp. hordei (strain DH14)</name>
    <name type="common">Barley powdery mildew</name>
    <name type="synonym">Oidium monilioides f. sp. hordei</name>
    <dbReference type="NCBI Taxonomy" id="546991"/>
    <lineage>
        <taxon>Eukaryota</taxon>
        <taxon>Fungi</taxon>
        <taxon>Dikarya</taxon>
        <taxon>Ascomycota</taxon>
        <taxon>Pezizomycotina</taxon>
        <taxon>Leotiomycetes</taxon>
        <taxon>Erysiphales</taxon>
        <taxon>Erysiphaceae</taxon>
        <taxon>Blumeria</taxon>
        <taxon>Blumeria hordei</taxon>
    </lineage>
</organism>
<feature type="region of interest" description="Disordered" evidence="4">
    <location>
        <begin position="99"/>
        <end position="133"/>
    </location>
</feature>
<sequence>MSKSRAIALMREIPAVVVSAGLMQKTVKVQVGVQQWNSHIKKISLVKYFNRRRNHLVHDPNDSVRIGDIVAISAGSRVAKHVRHVVTKIIAPFGVPIEERPPIPTIEERNAAKEEKRRLKQERSEKKLSNKLL</sequence>
<dbReference type="Pfam" id="PF00366">
    <property type="entry name" value="Ribosomal_S17"/>
    <property type="match status" value="1"/>
</dbReference>
<dbReference type="InParanoid" id="N1JQH5"/>
<evidence type="ECO:0000313" key="6">
    <source>
        <dbReference type="Proteomes" id="UP000015441"/>
    </source>
</evidence>
<dbReference type="GO" id="GO:1990904">
    <property type="term" value="C:ribonucleoprotein complex"/>
    <property type="evidence" value="ECO:0007669"/>
    <property type="project" value="UniProtKB-KW"/>
</dbReference>
<accession>N1JQH5</accession>
<dbReference type="EMBL" id="CAUH01007329">
    <property type="protein sequence ID" value="CCU82980.1"/>
    <property type="molecule type" value="Genomic_DNA"/>
</dbReference>
<keyword evidence="2" id="KW-0689">Ribosomal protein</keyword>
<dbReference type="Proteomes" id="UP000015441">
    <property type="component" value="Unassembled WGS sequence"/>
</dbReference>
<dbReference type="GO" id="GO:0003735">
    <property type="term" value="F:structural constituent of ribosome"/>
    <property type="evidence" value="ECO:0007669"/>
    <property type="project" value="InterPro"/>
</dbReference>
<evidence type="ECO:0000256" key="1">
    <source>
        <dbReference type="ARBA" id="ARBA00010254"/>
    </source>
</evidence>
<dbReference type="InterPro" id="IPR000266">
    <property type="entry name" value="Ribosomal_uS17"/>
</dbReference>
<keyword evidence="6" id="KW-1185">Reference proteome</keyword>
<evidence type="ECO:0000256" key="4">
    <source>
        <dbReference type="SAM" id="MobiDB-lite"/>
    </source>
</evidence>
<evidence type="ECO:0000256" key="2">
    <source>
        <dbReference type="ARBA" id="ARBA00022980"/>
    </source>
</evidence>
<dbReference type="InterPro" id="IPR012340">
    <property type="entry name" value="NA-bd_OB-fold"/>
</dbReference>
<dbReference type="GO" id="GO:0006412">
    <property type="term" value="P:translation"/>
    <property type="evidence" value="ECO:0007669"/>
    <property type="project" value="InterPro"/>
</dbReference>
<comment type="similarity">
    <text evidence="1">Belongs to the universal ribosomal protein uS17 family.</text>
</comment>
<dbReference type="STRING" id="546991.N1JQH5"/>
<dbReference type="AlphaFoldDB" id="N1JQH5"/>
<comment type="caution">
    <text evidence="5">The sequence shown here is derived from an EMBL/GenBank/DDBJ whole genome shotgun (WGS) entry which is preliminary data.</text>
</comment>
<evidence type="ECO:0000313" key="5">
    <source>
        <dbReference type="EMBL" id="CCU82980.1"/>
    </source>
</evidence>
<dbReference type="eggNOG" id="ENOG502SBJ5">
    <property type="taxonomic scope" value="Eukaryota"/>
</dbReference>
<proteinExistence type="inferred from homology"/>